<dbReference type="GO" id="GO:0005737">
    <property type="term" value="C:cytoplasm"/>
    <property type="evidence" value="ECO:0007669"/>
    <property type="project" value="TreeGrafter"/>
</dbReference>
<dbReference type="EMBL" id="WNLA01000010">
    <property type="protein sequence ID" value="MTW03518.1"/>
    <property type="molecule type" value="Genomic_DNA"/>
</dbReference>
<evidence type="ECO:0000313" key="4">
    <source>
        <dbReference type="EMBL" id="MTW03518.1"/>
    </source>
</evidence>
<accession>A0A6L6Q2Q4</accession>
<dbReference type="Pfam" id="PF25390">
    <property type="entry name" value="WD40_RLD"/>
    <property type="match status" value="1"/>
</dbReference>
<reference evidence="4 5" key="1">
    <citation type="submission" date="2019-11" db="EMBL/GenBank/DDBJ databases">
        <title>Type strains purchased from KCTC, JCM and DSMZ.</title>
        <authorList>
            <person name="Lu H."/>
        </authorList>
    </citation>
    <scope>NUCLEOTIDE SEQUENCE [LARGE SCALE GENOMIC DNA]</scope>
    <source>
        <strain evidence="4 5">KCTC 42409</strain>
    </source>
</reference>
<evidence type="ECO:0000259" key="3">
    <source>
        <dbReference type="Pfam" id="PF25390"/>
    </source>
</evidence>
<dbReference type="Proteomes" id="UP000484015">
    <property type="component" value="Unassembled WGS sequence"/>
</dbReference>
<feature type="domain" description="RCC1-like" evidence="3">
    <location>
        <begin position="211"/>
        <end position="457"/>
    </location>
</feature>
<dbReference type="PROSITE" id="PS50012">
    <property type="entry name" value="RCC1_3"/>
    <property type="match status" value="5"/>
</dbReference>
<name>A0A6L6Q2Q4_9BURK</name>
<keyword evidence="2" id="KW-0677">Repeat</keyword>
<keyword evidence="1" id="KW-0344">Guanine-nucleotide releasing factor</keyword>
<organism evidence="4 5">
    <name type="scientific">Pseudoduganella ginsengisoli</name>
    <dbReference type="NCBI Taxonomy" id="1462440"/>
    <lineage>
        <taxon>Bacteria</taxon>
        <taxon>Pseudomonadati</taxon>
        <taxon>Pseudomonadota</taxon>
        <taxon>Betaproteobacteria</taxon>
        <taxon>Burkholderiales</taxon>
        <taxon>Oxalobacteraceae</taxon>
        <taxon>Telluria group</taxon>
        <taxon>Pseudoduganella</taxon>
    </lineage>
</organism>
<dbReference type="PROSITE" id="PS00626">
    <property type="entry name" value="RCC1_2"/>
    <property type="match status" value="1"/>
</dbReference>
<dbReference type="InterPro" id="IPR058923">
    <property type="entry name" value="RCC1-like_dom"/>
</dbReference>
<sequence>MRSPASCLTVTSRKHWWPVCWPATRAAKPLPSNSCPHTGTQLLTIKIIELTSVNTKSTIRSSRSYKDCNFITGRTAHMAKWFEVTAGVTALLALSACGGNMNSGSAETSARKVEGAPSFTPEVLVDENRLAAGVEHTAGLGADGKVYAWGRNDAGQVALTPVLVGGLSGVKANFSDVKAIKAGGYTSLALKQDGTVWTVSSRGVQMVYGLSNVKAIAAGQGHMLALTTDGSVWGWGRGGASSLSPAIVQGLSNVKSIAAGQDYSVALAADGKVWTWGVNLFGQLGNGTAAGRSAGPAAVAGITNATSIAAGMSHVLVLKQDGTVWGWGNNSYGQLGGTTHAYYTPIAIKGLPAPAAGTNGVRSVSAGAYNSGIVNYNGSVWTWGNNTFGQLGDGTTAVSFAPKKVNAISDAVAMAIGAGHIAVLRSDGAVYSFGRNTAGQLGTNTTVGSNLPVQAAGVGGIGNLNLGKSANR</sequence>
<keyword evidence="5" id="KW-1185">Reference proteome</keyword>
<dbReference type="InterPro" id="IPR051553">
    <property type="entry name" value="Ran_GTPase-activating"/>
</dbReference>
<comment type="caution">
    <text evidence="4">The sequence shown here is derived from an EMBL/GenBank/DDBJ whole genome shotgun (WGS) entry which is preliminary data.</text>
</comment>
<dbReference type="OrthoDB" id="8577868at2"/>
<dbReference type="Pfam" id="PF13540">
    <property type="entry name" value="RCC1_2"/>
    <property type="match status" value="1"/>
</dbReference>
<dbReference type="SUPFAM" id="SSF50985">
    <property type="entry name" value="RCC1/BLIP-II"/>
    <property type="match status" value="2"/>
</dbReference>
<protein>
    <recommendedName>
        <fullName evidence="3">RCC1-like domain-containing protein</fullName>
    </recommendedName>
</protein>
<proteinExistence type="predicted"/>
<evidence type="ECO:0000256" key="2">
    <source>
        <dbReference type="ARBA" id="ARBA00022737"/>
    </source>
</evidence>
<evidence type="ECO:0000256" key="1">
    <source>
        <dbReference type="ARBA" id="ARBA00022658"/>
    </source>
</evidence>
<dbReference type="PANTHER" id="PTHR45982">
    <property type="entry name" value="REGULATOR OF CHROMOSOME CONDENSATION"/>
    <property type="match status" value="1"/>
</dbReference>
<evidence type="ECO:0000313" key="5">
    <source>
        <dbReference type="Proteomes" id="UP000484015"/>
    </source>
</evidence>
<dbReference type="Gene3D" id="2.130.10.30">
    <property type="entry name" value="Regulator of chromosome condensation 1/beta-lactamase-inhibitor protein II"/>
    <property type="match status" value="2"/>
</dbReference>
<dbReference type="InterPro" id="IPR009091">
    <property type="entry name" value="RCC1/BLIP-II"/>
</dbReference>
<dbReference type="GO" id="GO:0005085">
    <property type="term" value="F:guanyl-nucleotide exchange factor activity"/>
    <property type="evidence" value="ECO:0007669"/>
    <property type="project" value="TreeGrafter"/>
</dbReference>
<gene>
    <name evidence="4" type="ORF">GM668_15650</name>
</gene>
<dbReference type="PRINTS" id="PR00633">
    <property type="entry name" value="RCCNDNSATION"/>
</dbReference>
<dbReference type="PANTHER" id="PTHR45982:SF1">
    <property type="entry name" value="REGULATOR OF CHROMOSOME CONDENSATION"/>
    <property type="match status" value="1"/>
</dbReference>
<dbReference type="InterPro" id="IPR000408">
    <property type="entry name" value="Reg_chr_condens"/>
</dbReference>
<dbReference type="AlphaFoldDB" id="A0A6L6Q2Q4"/>